<keyword evidence="4" id="KW-1185">Reference proteome</keyword>
<dbReference type="Pfam" id="PF13424">
    <property type="entry name" value="TPR_12"/>
    <property type="match status" value="2"/>
</dbReference>
<dbReference type="GO" id="GO:0043531">
    <property type="term" value="F:ADP binding"/>
    <property type="evidence" value="ECO:0007669"/>
    <property type="project" value="InterPro"/>
</dbReference>
<reference evidence="3 4" key="1">
    <citation type="journal article" date="2023" name="Mol. Phylogenet. Evol.">
        <title>Genome-scale phylogeny and comparative genomics of the fungal order Sordariales.</title>
        <authorList>
            <person name="Hensen N."/>
            <person name="Bonometti L."/>
            <person name="Westerberg I."/>
            <person name="Brannstrom I.O."/>
            <person name="Guillou S."/>
            <person name="Cros-Aarteil S."/>
            <person name="Calhoun S."/>
            <person name="Haridas S."/>
            <person name="Kuo A."/>
            <person name="Mondo S."/>
            <person name="Pangilinan J."/>
            <person name="Riley R."/>
            <person name="LaButti K."/>
            <person name="Andreopoulos B."/>
            <person name="Lipzen A."/>
            <person name="Chen C."/>
            <person name="Yan M."/>
            <person name="Daum C."/>
            <person name="Ng V."/>
            <person name="Clum A."/>
            <person name="Steindorff A."/>
            <person name="Ohm R.A."/>
            <person name="Martin F."/>
            <person name="Silar P."/>
            <person name="Natvig D.O."/>
            <person name="Lalanne C."/>
            <person name="Gautier V."/>
            <person name="Ament-Velasquez S.L."/>
            <person name="Kruys A."/>
            <person name="Hutchinson M.I."/>
            <person name="Powell A.J."/>
            <person name="Barry K."/>
            <person name="Miller A.N."/>
            <person name="Grigoriev I.V."/>
            <person name="Debuchy R."/>
            <person name="Gladieux P."/>
            <person name="Hiltunen Thoren M."/>
            <person name="Johannesson H."/>
        </authorList>
    </citation>
    <scope>NUCLEOTIDE SEQUENCE [LARGE SCALE GENOMIC DNA]</scope>
    <source>
        <strain evidence="3 4">FGSC 10403</strain>
    </source>
</reference>
<dbReference type="SUPFAM" id="SSF48452">
    <property type="entry name" value="TPR-like"/>
    <property type="match status" value="3"/>
</dbReference>
<dbReference type="EMBL" id="JAULSX010000006">
    <property type="protein sequence ID" value="KAK3489478.1"/>
    <property type="molecule type" value="Genomic_DNA"/>
</dbReference>
<gene>
    <name evidence="3" type="ORF">B0T23DRAFT_398002</name>
</gene>
<dbReference type="SUPFAM" id="SSF53167">
    <property type="entry name" value="Purine and uridine phosphorylases"/>
    <property type="match status" value="1"/>
</dbReference>
<accession>A0AAJ0MQ17</accession>
<name>A0AAJ0MQ17_9PEZI</name>
<dbReference type="InterPro" id="IPR053137">
    <property type="entry name" value="NLR-like"/>
</dbReference>
<dbReference type="RefSeq" id="XP_062691185.1">
    <property type="nucleotide sequence ID" value="XM_062838330.1"/>
</dbReference>
<dbReference type="Gene3D" id="3.40.50.300">
    <property type="entry name" value="P-loop containing nucleotide triphosphate hydrolases"/>
    <property type="match status" value="1"/>
</dbReference>
<proteinExistence type="predicted"/>
<dbReference type="SMART" id="SM00028">
    <property type="entry name" value="TPR"/>
    <property type="match status" value="5"/>
</dbReference>
<evidence type="ECO:0000259" key="2">
    <source>
        <dbReference type="Pfam" id="PF25000"/>
    </source>
</evidence>
<dbReference type="SUPFAM" id="SSF52540">
    <property type="entry name" value="P-loop containing nucleoside triphosphate hydrolases"/>
    <property type="match status" value="1"/>
</dbReference>
<dbReference type="Pfam" id="PF13374">
    <property type="entry name" value="TPR_10"/>
    <property type="match status" value="2"/>
</dbReference>
<dbReference type="InterPro" id="IPR035994">
    <property type="entry name" value="Nucleoside_phosphorylase_sf"/>
</dbReference>
<dbReference type="InterPro" id="IPR027417">
    <property type="entry name" value="P-loop_NTPase"/>
</dbReference>
<dbReference type="PANTHER" id="PTHR46082">
    <property type="entry name" value="ATP/GTP-BINDING PROTEIN-RELATED"/>
    <property type="match status" value="1"/>
</dbReference>
<protein>
    <recommendedName>
        <fullName evidence="2">DUF7779 domain-containing protein</fullName>
    </recommendedName>
</protein>
<evidence type="ECO:0000256" key="1">
    <source>
        <dbReference type="PROSITE-ProRule" id="PRU00339"/>
    </source>
</evidence>
<organism evidence="3 4">
    <name type="scientific">Neurospora hispaniola</name>
    <dbReference type="NCBI Taxonomy" id="588809"/>
    <lineage>
        <taxon>Eukaryota</taxon>
        <taxon>Fungi</taxon>
        <taxon>Dikarya</taxon>
        <taxon>Ascomycota</taxon>
        <taxon>Pezizomycotina</taxon>
        <taxon>Sordariomycetes</taxon>
        <taxon>Sordariomycetidae</taxon>
        <taxon>Sordariales</taxon>
        <taxon>Sordariaceae</taxon>
        <taxon>Neurospora</taxon>
    </lineage>
</organism>
<dbReference type="GO" id="GO:0003824">
    <property type="term" value="F:catalytic activity"/>
    <property type="evidence" value="ECO:0007669"/>
    <property type="project" value="InterPro"/>
</dbReference>
<evidence type="ECO:0000313" key="3">
    <source>
        <dbReference type="EMBL" id="KAK3489478.1"/>
    </source>
</evidence>
<dbReference type="Gene3D" id="1.25.40.10">
    <property type="entry name" value="Tetratricopeptide repeat domain"/>
    <property type="match status" value="3"/>
</dbReference>
<dbReference type="GeneID" id="87875952"/>
<evidence type="ECO:0000313" key="4">
    <source>
        <dbReference type="Proteomes" id="UP001285908"/>
    </source>
</evidence>
<dbReference type="SUPFAM" id="SSF55729">
    <property type="entry name" value="Acyl-CoA N-acyltransferases (Nat)"/>
    <property type="match status" value="1"/>
</dbReference>
<dbReference type="PANTHER" id="PTHR46082:SF6">
    <property type="entry name" value="AAA+ ATPASE DOMAIN-CONTAINING PROTEIN-RELATED"/>
    <property type="match status" value="1"/>
</dbReference>
<dbReference type="PROSITE" id="PS50005">
    <property type="entry name" value="TPR"/>
    <property type="match status" value="1"/>
</dbReference>
<dbReference type="InterPro" id="IPR011990">
    <property type="entry name" value="TPR-like_helical_dom_sf"/>
</dbReference>
<dbReference type="InterPro" id="IPR056681">
    <property type="entry name" value="DUF7779"/>
</dbReference>
<dbReference type="InterPro" id="IPR016181">
    <property type="entry name" value="Acyl_CoA_acyltransferase"/>
</dbReference>
<dbReference type="Proteomes" id="UP001285908">
    <property type="component" value="Unassembled WGS sequence"/>
</dbReference>
<feature type="domain" description="DUF7779" evidence="2">
    <location>
        <begin position="706"/>
        <end position="792"/>
    </location>
</feature>
<dbReference type="Gene3D" id="3.40.50.1580">
    <property type="entry name" value="Nucleoside phosphorylase domain"/>
    <property type="match status" value="1"/>
</dbReference>
<dbReference type="NCBIfam" id="NF040586">
    <property type="entry name" value="FxSxx_TPR"/>
    <property type="match status" value="1"/>
</dbReference>
<feature type="repeat" description="TPR" evidence="1">
    <location>
        <begin position="1274"/>
        <end position="1307"/>
    </location>
</feature>
<keyword evidence="1" id="KW-0802">TPR repeat</keyword>
<dbReference type="Pfam" id="PF13432">
    <property type="entry name" value="TPR_16"/>
    <property type="match status" value="1"/>
</dbReference>
<dbReference type="GO" id="GO:0009116">
    <property type="term" value="P:nucleoside metabolic process"/>
    <property type="evidence" value="ECO:0007669"/>
    <property type="project" value="InterPro"/>
</dbReference>
<dbReference type="Pfam" id="PF13176">
    <property type="entry name" value="TPR_7"/>
    <property type="match status" value="1"/>
</dbReference>
<dbReference type="InterPro" id="IPR019734">
    <property type="entry name" value="TPR_rpt"/>
</dbReference>
<sequence>MCLLVDNYWDEDGDPYGKAEGDPNFYTTGRIGKCDVVLVYLPNMGKASAANAASSLRSSYPRVSLALVVGVCGAVPFIGPKRDQVVLGDVIISKLVVQYNLGKVLPDRFARKDTDHDRLGRPNKILRNMLATLDTDLHIQRLEQRAGKLLNHLLKKNAERRNRGRRTRYTSYQYPGVANDRLFLANYRHKHAPSHGCKTCDACHKSTDPVCEMSLQRPCEELGCDWSYQVSREGQMFSGPSESDPVKCFLGEIGSGDGVIRSGEHRDQIAKEAGVIAFEMEGAGVWDELPCIVIKGVSDYADSHKSKAWQSYAAATAASVARAVLEKFINTAKVSFSGSLQSVGTAHGDRTSRGTAYYNTNIASSEQRITMPESVYNTACGGGESVSGPQADNGSNINMVSNYAQVTANNPTNNPALRPPFSNVPYRSDPHHVDRPKIMEWLRKRLCPPPTSRHSRAALFGLGGIGKSKLAIRYAEEFRGKLPQAYVFWVTAGSKESFVQGFRRIAEDLRLPVPSSSGNDMLRRVRSWLCDNENVQWLIILDNADDYRVFRDQRTTSDVLPAIDSEALETFLPQTNNGRILITSRSQQTAEILALSHEDTCSVPEMDEDQARLLFSNKLGDCGESEDIARKVVLALNCIPLCISQAAAYIHKLRPRMTCAKYLEKFNGRNLVALSSRDSIDRYNLDAKNCEVENKTWQVTFNQIRDERQSAAGLLALMSSFQPQGIPGWVLQKHYSEMDNDDSSIDLSHNGEDEFENDLILLRDYSLVAVAQDGKSFQMHGLVQSFTRSWLEASHEDHKWRRCFWRLMIKTYPEAEPANWRVCGELTPHVEPLVNTTGRQLEDSDETICFVELLRKVGGYNHATAMYETALKIISKAEQLATQRLGQHHEQVYRILTTKAIILVNSGSAAVVAAAEEIALGAYRGLTSLLGLDNPTTRCVGEIYARSLVATGKLDEAQAIYAEMLESQKGISSPNIVVSSATLNGLGNIAYAKGNCNEAEELYRLAYQSDCDTHGLTSPLTLVSLYYVAVVLTAQEKWAEAEPKINEVVERTNEILGPEHPDTLLACKLQASSLVHQKRFEEAEKIRRRVLEAQKKILGLEHPTTIRTLRGYGDVLAFQHKWGEAEGICRQLVETQERVLGPEHRDTLGSLCKLARILAKFGRGAKARSIFRQVWELRKGTLGPEHPDTLDSLKWVGYLSVKLGKFEEAAEILHQVLELQKRVLGPEHPKILDTLSRLGFVTSRLPRDEEAERVYYERWQLAQRIHGPTHPVSLKYHLRLGSWFESRARYGEAEETFRQVIELEKQASPPRNGKVLETMTTIARILRKQDKDEEARKVEDEWNI</sequence>
<comment type="caution">
    <text evidence="3">The sequence shown here is derived from an EMBL/GenBank/DDBJ whole genome shotgun (WGS) entry which is preliminary data.</text>
</comment>
<dbReference type="Pfam" id="PF25000">
    <property type="entry name" value="DUF7779"/>
    <property type="match status" value="1"/>
</dbReference>